<dbReference type="RefSeq" id="WP_174682489.1">
    <property type="nucleotide sequence ID" value="NZ_JABUQZ010000001.1"/>
</dbReference>
<dbReference type="SUPFAM" id="SSF50978">
    <property type="entry name" value="WD40 repeat-like"/>
    <property type="match status" value="1"/>
</dbReference>
<evidence type="ECO:0000256" key="1">
    <source>
        <dbReference type="ARBA" id="ARBA00022574"/>
    </source>
</evidence>
<reference evidence="4 5" key="1">
    <citation type="submission" date="2020-06" db="EMBL/GenBank/DDBJ databases">
        <title>Haloterrigena sp. nov., an extremely halophilic archaeon isolated from a saline sediment.</title>
        <authorList>
            <person name="Liu B.-B."/>
        </authorList>
    </citation>
    <scope>NUCLEOTIDE SEQUENCE [LARGE SCALE GENOMIC DNA]</scope>
    <source>
        <strain evidence="4 5">SYSU A558-1</strain>
    </source>
</reference>
<dbReference type="EMBL" id="JABUQZ010000001">
    <property type="protein sequence ID" value="NUC74779.1"/>
    <property type="molecule type" value="Genomic_DNA"/>
</dbReference>
<sequence length="529" mass="57430">MAAFAAIFLLMVTMAPAAVAETDVDLSLDQTLDDMTDEATAFDWNEDSSYYAVGSSDGSVYVYDTSDWSLDEEITEEHGSFDVEFSPDSDYLYSSDSFGAQVGNLNVYDTETWETEFTYDGIAQVATFSPDGDEFAFVNETGTDEYTVYIYDTGDWEEQGSFVSSSTSSVNAIQYSPEGDHIALASNDDNTYIHGTDDGTEVATLDEPADDVWDVSWNPYTDELAVGTQEGHFRVYDTEDWVEQENIDVASAAGADISVDYSNSGDYLAVGYTDDSWEETRLSVYGTGDYEVEDSYYSDDGSWAERVGWSDDDEMVGIADFNSSSFVLSTGVEYAPETDEEDKAEIVQLRSVPEDLSFADIAGPDTVNVTYENDSVLAEAEDAVYQTELIDSNQFVNVTVELGESFADVRILNASGDVLEEENSTDAVTFDLEESNATEIQVEVELTENAVLENLTVYGELPDANPITGGVVRAAGGIVSVVTGIYDATVGGAVDVVGGTYEAAVGIAHRVLDIPTAALDWLGEVWPSE</sequence>
<dbReference type="PANTHER" id="PTHR13720">
    <property type="entry name" value="WD-40 REPEAT PROTEIN"/>
    <property type="match status" value="1"/>
</dbReference>
<dbReference type="PANTHER" id="PTHR13720:SF33">
    <property type="entry name" value="HELP DOMAIN-CONTAINING PROTEIN"/>
    <property type="match status" value="1"/>
</dbReference>
<evidence type="ECO:0000259" key="3">
    <source>
        <dbReference type="Pfam" id="PF12894"/>
    </source>
</evidence>
<comment type="caution">
    <text evidence="4">The sequence shown here is derived from an EMBL/GenBank/DDBJ whole genome shotgun (WGS) entry which is preliminary data.</text>
</comment>
<keyword evidence="1" id="KW-0853">WD repeat</keyword>
<evidence type="ECO:0000313" key="5">
    <source>
        <dbReference type="Proteomes" id="UP001016761"/>
    </source>
</evidence>
<dbReference type="InterPro" id="IPR024977">
    <property type="entry name" value="Apc4-like_WD40_dom"/>
</dbReference>
<dbReference type="InterPro" id="IPR015943">
    <property type="entry name" value="WD40/YVTN_repeat-like_dom_sf"/>
</dbReference>
<evidence type="ECO:0000256" key="2">
    <source>
        <dbReference type="ARBA" id="ARBA00022737"/>
    </source>
</evidence>
<dbReference type="InterPro" id="IPR050630">
    <property type="entry name" value="WD_repeat_EMAP"/>
</dbReference>
<dbReference type="Pfam" id="PF12894">
    <property type="entry name" value="ANAPC4_WD40"/>
    <property type="match status" value="1"/>
</dbReference>
<dbReference type="Gene3D" id="2.130.10.10">
    <property type="entry name" value="YVTN repeat-like/Quinoprotein amine dehydrogenase"/>
    <property type="match status" value="2"/>
</dbReference>
<dbReference type="PROSITE" id="PS50082">
    <property type="entry name" value="WD_REPEATS_2"/>
    <property type="match status" value="1"/>
</dbReference>
<dbReference type="Proteomes" id="UP001016761">
    <property type="component" value="Unassembled WGS sequence"/>
</dbReference>
<protein>
    <recommendedName>
        <fullName evidence="3">Anaphase-promoting complex subunit 4-like WD40 domain-containing protein</fullName>
    </recommendedName>
</protein>
<accession>A0ABX2LI02</accession>
<dbReference type="InterPro" id="IPR036322">
    <property type="entry name" value="WD40_repeat_dom_sf"/>
</dbReference>
<dbReference type="Pfam" id="PF00400">
    <property type="entry name" value="WD40"/>
    <property type="match status" value="1"/>
</dbReference>
<feature type="domain" description="Anaphase-promoting complex subunit 4-like WD40" evidence="3">
    <location>
        <begin position="174"/>
        <end position="249"/>
    </location>
</feature>
<proteinExistence type="predicted"/>
<organism evidence="4 5">
    <name type="scientific">Haloterrigena gelatinilytica</name>
    <dbReference type="NCBI Taxonomy" id="2741724"/>
    <lineage>
        <taxon>Archaea</taxon>
        <taxon>Methanobacteriati</taxon>
        <taxon>Methanobacteriota</taxon>
        <taxon>Stenosarchaea group</taxon>
        <taxon>Halobacteria</taxon>
        <taxon>Halobacteriales</taxon>
        <taxon>Natrialbaceae</taxon>
        <taxon>Haloterrigena</taxon>
    </lineage>
</organism>
<dbReference type="InterPro" id="IPR001680">
    <property type="entry name" value="WD40_rpt"/>
</dbReference>
<dbReference type="SMART" id="SM00320">
    <property type="entry name" value="WD40"/>
    <property type="match status" value="4"/>
</dbReference>
<name>A0ABX2LI02_9EURY</name>
<keyword evidence="2" id="KW-0677">Repeat</keyword>
<gene>
    <name evidence="4" type="ORF">HTZ84_21180</name>
</gene>
<evidence type="ECO:0000313" key="4">
    <source>
        <dbReference type="EMBL" id="NUC74779.1"/>
    </source>
</evidence>
<keyword evidence="5" id="KW-1185">Reference proteome</keyword>